<dbReference type="OrthoDB" id="5836468at2759"/>
<dbReference type="AlphaFoldDB" id="A0A2G9UAW1"/>
<proteinExistence type="predicted"/>
<accession>A0A2G9UAW1</accession>
<keyword evidence="2" id="KW-1185">Reference proteome</keyword>
<evidence type="ECO:0000313" key="1">
    <source>
        <dbReference type="EMBL" id="PIO67361.1"/>
    </source>
</evidence>
<gene>
    <name evidence="1" type="ORF">TELCIR_10891</name>
</gene>
<sequence length="132" mass="14209">MKAKNSTGRLDQTTLRKTRSHDLLPRLQNVFQACCSLLSQSALPRRAPLLATFQQCSILRRASSNCPADGYVFCDAAPDTNPTTMQIEFFNTTGSVVRTVQSTGTSLNARVSCSQTGSIGADWGYVVGSATD</sequence>
<protein>
    <submittedName>
        <fullName evidence="1">Uncharacterized protein</fullName>
    </submittedName>
</protein>
<dbReference type="EMBL" id="KZ347644">
    <property type="protein sequence ID" value="PIO67361.1"/>
    <property type="molecule type" value="Genomic_DNA"/>
</dbReference>
<organism evidence="1 2">
    <name type="scientific">Teladorsagia circumcincta</name>
    <name type="common">Brown stomach worm</name>
    <name type="synonym">Ostertagia circumcincta</name>
    <dbReference type="NCBI Taxonomy" id="45464"/>
    <lineage>
        <taxon>Eukaryota</taxon>
        <taxon>Metazoa</taxon>
        <taxon>Ecdysozoa</taxon>
        <taxon>Nematoda</taxon>
        <taxon>Chromadorea</taxon>
        <taxon>Rhabditida</taxon>
        <taxon>Rhabditina</taxon>
        <taxon>Rhabditomorpha</taxon>
        <taxon>Strongyloidea</taxon>
        <taxon>Trichostrongylidae</taxon>
        <taxon>Teladorsagia</taxon>
    </lineage>
</organism>
<reference evidence="1 2" key="1">
    <citation type="submission" date="2015-09" db="EMBL/GenBank/DDBJ databases">
        <title>Draft genome of the parasitic nematode Teladorsagia circumcincta isolate WARC Sus (inbred).</title>
        <authorList>
            <person name="Mitreva M."/>
        </authorList>
    </citation>
    <scope>NUCLEOTIDE SEQUENCE [LARGE SCALE GENOMIC DNA]</scope>
    <source>
        <strain evidence="1 2">S</strain>
    </source>
</reference>
<evidence type="ECO:0000313" key="2">
    <source>
        <dbReference type="Proteomes" id="UP000230423"/>
    </source>
</evidence>
<name>A0A2G9UAW1_TELCI</name>
<dbReference type="Proteomes" id="UP000230423">
    <property type="component" value="Unassembled WGS sequence"/>
</dbReference>